<gene>
    <name evidence="2" type="ORF">I6N95_07510</name>
</gene>
<sequence length="179" mass="20243">MQNSNKNAKITSVFSVKEIANLSLMVAACVVGRLLFQFIPNVQPMTTILLIMTIYRGLRQGLVVSLLSVIITNLYLGMGVWTVAQLFSYAIIMCLVGLLAKWPLFKRNLLLQTAFSFLAGFLYGFIISLVSYKMYGMTAFWPYYIQGLSFDLLHAVGNLGFYIMLAPLFRRLLDKFDPQ</sequence>
<keyword evidence="1" id="KW-0812">Transmembrane</keyword>
<dbReference type="AlphaFoldDB" id="A0A940PB93"/>
<dbReference type="Proteomes" id="UP000674938">
    <property type="component" value="Unassembled WGS sequence"/>
</dbReference>
<protein>
    <submittedName>
        <fullName evidence="2">ECF transporter S component</fullName>
    </submittedName>
</protein>
<organism evidence="2 3">
    <name type="scientific">Vagococcus allomyrinae</name>
    <dbReference type="NCBI Taxonomy" id="2794353"/>
    <lineage>
        <taxon>Bacteria</taxon>
        <taxon>Bacillati</taxon>
        <taxon>Bacillota</taxon>
        <taxon>Bacilli</taxon>
        <taxon>Lactobacillales</taxon>
        <taxon>Enterococcaceae</taxon>
        <taxon>Vagococcus</taxon>
    </lineage>
</organism>
<keyword evidence="1" id="KW-1133">Transmembrane helix</keyword>
<evidence type="ECO:0000313" key="3">
    <source>
        <dbReference type="Proteomes" id="UP000674938"/>
    </source>
</evidence>
<feature type="transmembrane region" description="Helical" evidence="1">
    <location>
        <begin position="109"/>
        <end position="132"/>
    </location>
</feature>
<comment type="caution">
    <text evidence="2">The sequence shown here is derived from an EMBL/GenBank/DDBJ whole genome shotgun (WGS) entry which is preliminary data.</text>
</comment>
<evidence type="ECO:0000313" key="2">
    <source>
        <dbReference type="EMBL" id="MBP1040848.1"/>
    </source>
</evidence>
<feature type="transmembrane region" description="Helical" evidence="1">
    <location>
        <begin position="82"/>
        <end position="102"/>
    </location>
</feature>
<feature type="transmembrane region" description="Helical" evidence="1">
    <location>
        <begin position="152"/>
        <end position="169"/>
    </location>
</feature>
<feature type="transmembrane region" description="Helical" evidence="1">
    <location>
        <begin position="57"/>
        <end position="76"/>
    </location>
</feature>
<keyword evidence="3" id="KW-1185">Reference proteome</keyword>
<evidence type="ECO:0000256" key="1">
    <source>
        <dbReference type="SAM" id="Phobius"/>
    </source>
</evidence>
<dbReference type="RefSeq" id="WP_209526309.1">
    <property type="nucleotide sequence ID" value="NZ_JAEEGA010000004.1"/>
</dbReference>
<keyword evidence="1" id="KW-0472">Membrane</keyword>
<proteinExistence type="predicted"/>
<accession>A0A940PB93</accession>
<name>A0A940PB93_9ENTE</name>
<dbReference type="EMBL" id="JAEEGA010000004">
    <property type="protein sequence ID" value="MBP1040848.1"/>
    <property type="molecule type" value="Genomic_DNA"/>
</dbReference>
<dbReference type="Gene3D" id="1.10.1760.20">
    <property type="match status" value="1"/>
</dbReference>
<reference evidence="2" key="1">
    <citation type="submission" date="2020-12" db="EMBL/GenBank/DDBJ databases">
        <title>Vagococcus allomyrinae sp. nov. and Enterococcus lavae sp. nov., isolated from the larvae of Allomyrina dichotoma.</title>
        <authorList>
            <person name="Lee S.D."/>
        </authorList>
    </citation>
    <scope>NUCLEOTIDE SEQUENCE</scope>
    <source>
        <strain evidence="2">BWB3-3</strain>
    </source>
</reference>
<dbReference type="PROSITE" id="PS51257">
    <property type="entry name" value="PROKAR_LIPOPROTEIN"/>
    <property type="match status" value="1"/>
</dbReference>